<accession>A0A8S4G779</accession>
<comment type="caution">
    <text evidence="1">The sequence shown here is derived from an EMBL/GenBank/DDBJ whole genome shotgun (WGS) entry which is preliminary data.</text>
</comment>
<dbReference type="Proteomes" id="UP000653454">
    <property type="component" value="Unassembled WGS sequence"/>
</dbReference>
<evidence type="ECO:0000313" key="2">
    <source>
        <dbReference type="Proteomes" id="UP000653454"/>
    </source>
</evidence>
<dbReference type="AlphaFoldDB" id="A0A8S4G779"/>
<protein>
    <submittedName>
        <fullName evidence="1">(diamondback moth) hypothetical protein</fullName>
    </submittedName>
</protein>
<keyword evidence="2" id="KW-1185">Reference proteome</keyword>
<name>A0A8S4G779_PLUXY</name>
<reference evidence="1" key="1">
    <citation type="submission" date="2020-11" db="EMBL/GenBank/DDBJ databases">
        <authorList>
            <person name="Whiteford S."/>
        </authorList>
    </citation>
    <scope>NUCLEOTIDE SEQUENCE</scope>
</reference>
<evidence type="ECO:0000313" key="1">
    <source>
        <dbReference type="EMBL" id="CAG9135734.1"/>
    </source>
</evidence>
<gene>
    <name evidence="1" type="ORF">PLXY2_LOCUS13986</name>
</gene>
<organism evidence="1 2">
    <name type="scientific">Plutella xylostella</name>
    <name type="common">Diamondback moth</name>
    <name type="synonym">Plutella maculipennis</name>
    <dbReference type="NCBI Taxonomy" id="51655"/>
    <lineage>
        <taxon>Eukaryota</taxon>
        <taxon>Metazoa</taxon>
        <taxon>Ecdysozoa</taxon>
        <taxon>Arthropoda</taxon>
        <taxon>Hexapoda</taxon>
        <taxon>Insecta</taxon>
        <taxon>Pterygota</taxon>
        <taxon>Neoptera</taxon>
        <taxon>Endopterygota</taxon>
        <taxon>Lepidoptera</taxon>
        <taxon>Glossata</taxon>
        <taxon>Ditrysia</taxon>
        <taxon>Yponomeutoidea</taxon>
        <taxon>Plutellidae</taxon>
        <taxon>Plutella</taxon>
    </lineage>
</organism>
<sequence>MPSLTSATTLYPQHSSSNPHGYLSKVHGLASLLKSALKTPQNSDEQKYVTLLKGAELLTAAPEIGLAGSGARVLHRVRTTETRAGRLEAAAQLPHEGGPFADGYV</sequence>
<proteinExistence type="predicted"/>
<dbReference type="EMBL" id="CAJHNJ030000112">
    <property type="protein sequence ID" value="CAG9135734.1"/>
    <property type="molecule type" value="Genomic_DNA"/>
</dbReference>